<dbReference type="GO" id="GO:0032153">
    <property type="term" value="C:cell division site"/>
    <property type="evidence" value="ECO:0007669"/>
    <property type="project" value="TreeGrafter"/>
</dbReference>
<evidence type="ECO:0000256" key="8">
    <source>
        <dbReference type="ARBA" id="ARBA00023136"/>
    </source>
</evidence>
<evidence type="ECO:0000256" key="14">
    <source>
        <dbReference type="ARBA" id="ARBA00044770"/>
    </source>
</evidence>
<evidence type="ECO:0000256" key="1">
    <source>
        <dbReference type="ARBA" id="ARBA00004141"/>
    </source>
</evidence>
<dbReference type="GO" id="GO:0015648">
    <property type="term" value="F:lipid-linked peptidoglycan transporter activity"/>
    <property type="evidence" value="ECO:0007669"/>
    <property type="project" value="TreeGrafter"/>
</dbReference>
<evidence type="ECO:0000256" key="11">
    <source>
        <dbReference type="ARBA" id="ARBA00038053"/>
    </source>
</evidence>
<feature type="transmembrane region" description="Helical" evidence="17">
    <location>
        <begin position="217"/>
        <end position="240"/>
    </location>
</feature>
<keyword evidence="2" id="KW-0328">Glycosyltransferase</keyword>
<evidence type="ECO:0000256" key="2">
    <source>
        <dbReference type="ARBA" id="ARBA00022676"/>
    </source>
</evidence>
<dbReference type="EC" id="2.4.99.28" evidence="14"/>
<feature type="transmembrane region" description="Helical" evidence="17">
    <location>
        <begin position="167"/>
        <end position="185"/>
    </location>
</feature>
<comment type="catalytic activity">
    <reaction evidence="15">
        <text>[GlcNAc-(1-&gt;4)-Mur2Ac(oyl-L-Ala-gamma-D-Glu-L-Lys-D-Ala-D-Ala)](n)-di-trans,octa-cis-undecaprenyl diphosphate + beta-D-GlcNAc-(1-&gt;4)-Mur2Ac(oyl-L-Ala-gamma-D-Glu-L-Lys-D-Ala-D-Ala)-di-trans,octa-cis-undecaprenyl diphosphate = [GlcNAc-(1-&gt;4)-Mur2Ac(oyl-L-Ala-gamma-D-Glu-L-Lys-D-Ala-D-Ala)](n+1)-di-trans,octa-cis-undecaprenyl diphosphate + di-trans,octa-cis-undecaprenyl diphosphate + H(+)</text>
        <dbReference type="Rhea" id="RHEA:23708"/>
        <dbReference type="Rhea" id="RHEA-COMP:9602"/>
        <dbReference type="Rhea" id="RHEA-COMP:9603"/>
        <dbReference type="ChEBI" id="CHEBI:15378"/>
        <dbReference type="ChEBI" id="CHEBI:58405"/>
        <dbReference type="ChEBI" id="CHEBI:60033"/>
        <dbReference type="ChEBI" id="CHEBI:78435"/>
        <dbReference type="EC" id="2.4.99.28"/>
    </reaction>
</comment>
<comment type="function">
    <text evidence="16">Peptidoglycan polymerase that is essential for cell division.</text>
</comment>
<gene>
    <name evidence="18" type="ORF">C7U54_00345</name>
</gene>
<dbReference type="Proteomes" id="UP000240974">
    <property type="component" value="Unassembled WGS sequence"/>
</dbReference>
<keyword evidence="6" id="KW-0573">Peptidoglycan synthesis</keyword>
<feature type="transmembrane region" description="Helical" evidence="17">
    <location>
        <begin position="307"/>
        <end position="327"/>
    </location>
</feature>
<dbReference type="EMBL" id="PYLQ01000001">
    <property type="protein sequence ID" value="PST43421.1"/>
    <property type="molecule type" value="Genomic_DNA"/>
</dbReference>
<keyword evidence="5" id="KW-0133">Cell shape</keyword>
<name>A0A2T3G7J0_9FIRM</name>
<evidence type="ECO:0000256" key="9">
    <source>
        <dbReference type="ARBA" id="ARBA00032370"/>
    </source>
</evidence>
<feature type="transmembrane region" description="Helical" evidence="17">
    <location>
        <begin position="20"/>
        <end position="43"/>
    </location>
</feature>
<feature type="transmembrane region" description="Helical" evidence="17">
    <location>
        <begin position="339"/>
        <end position="359"/>
    </location>
</feature>
<dbReference type="GO" id="GO:0051301">
    <property type="term" value="P:cell division"/>
    <property type="evidence" value="ECO:0007669"/>
    <property type="project" value="InterPro"/>
</dbReference>
<accession>A0A2T3G7J0</accession>
<evidence type="ECO:0000256" key="7">
    <source>
        <dbReference type="ARBA" id="ARBA00022989"/>
    </source>
</evidence>
<sequence>MIMTKRIKAFFRKKGADKPIFFAVFVLICLGIVMIGSASIGAVSSKGTAFAIKNMITQSIYVAIGVFIMMVLTKGFKLKMINYRSSMAVYIMGIISMCGCVFWTTKGSHAWIHLGSFTVQPAEFMKIGMVLILSYMLTETDSAFVVKGKFRTAELKSKFYKDKFNKCVLFPLALMVFAFGIGVIVQKDLGSSLILAAICFICFMSTPRDYYKKYKKLVWIALAVAVIILGFLITAVLQGYQLQRIDSWLKPLKIENIYDSSWQLVNSLIAFTDGGIFGLGLGNSIQKYDYIPEAHNDFIGAIIYEELGIFGLALMIIPTAIIIFRLLKYADQIQNNKSRVILIGIASYFMLHLFVNLGGVSGLIPMTGVPLLLVSSGGSSTIAALIAIGIAQAIISKFNKEQLEKTDTQL</sequence>
<evidence type="ECO:0000256" key="10">
    <source>
        <dbReference type="ARBA" id="ARBA00033270"/>
    </source>
</evidence>
<feature type="transmembrane region" description="Helical" evidence="17">
    <location>
        <begin position="191"/>
        <end position="210"/>
    </location>
</feature>
<dbReference type="GO" id="GO:0008955">
    <property type="term" value="F:peptidoglycan glycosyltransferase activity"/>
    <property type="evidence" value="ECO:0007669"/>
    <property type="project" value="UniProtKB-EC"/>
</dbReference>
<dbReference type="Pfam" id="PF01098">
    <property type="entry name" value="FTSW_RODA_SPOVE"/>
    <property type="match status" value="1"/>
</dbReference>
<feature type="transmembrane region" description="Helical" evidence="17">
    <location>
        <begin position="55"/>
        <end position="73"/>
    </location>
</feature>
<evidence type="ECO:0000256" key="6">
    <source>
        <dbReference type="ARBA" id="ARBA00022984"/>
    </source>
</evidence>
<dbReference type="GO" id="GO:0009252">
    <property type="term" value="P:peptidoglycan biosynthetic process"/>
    <property type="evidence" value="ECO:0007669"/>
    <property type="project" value="UniProtKB-KW"/>
</dbReference>
<proteinExistence type="inferred from homology"/>
<dbReference type="InterPro" id="IPR018365">
    <property type="entry name" value="Cell_cycle_FtsW-rel_CS"/>
</dbReference>
<feature type="transmembrane region" description="Helical" evidence="17">
    <location>
        <begin position="371"/>
        <end position="395"/>
    </location>
</feature>
<organism evidence="18 19">
    <name type="scientific">Faecalibacillus intestinalis</name>
    <dbReference type="NCBI Taxonomy" id="1982626"/>
    <lineage>
        <taxon>Bacteria</taxon>
        <taxon>Bacillati</taxon>
        <taxon>Bacillota</taxon>
        <taxon>Erysipelotrichia</taxon>
        <taxon>Erysipelotrichales</taxon>
        <taxon>Coprobacillaceae</taxon>
        <taxon>Faecalibacillus</taxon>
    </lineage>
</organism>
<keyword evidence="19" id="KW-1185">Reference proteome</keyword>
<protein>
    <recommendedName>
        <fullName evidence="12">Probable peptidoglycan glycosyltransferase FtsW</fullName>
        <ecNumber evidence="14">2.4.99.28</ecNumber>
    </recommendedName>
    <alternativeName>
        <fullName evidence="13">Cell division protein FtsW</fullName>
    </alternativeName>
    <alternativeName>
        <fullName evidence="10">Cell wall polymerase</fullName>
    </alternativeName>
    <alternativeName>
        <fullName evidence="9">Peptidoglycan polymerase</fullName>
    </alternativeName>
</protein>
<comment type="similarity">
    <text evidence="11">Belongs to the SEDS family. FtsW subfamily.</text>
</comment>
<dbReference type="GO" id="GO:0005886">
    <property type="term" value="C:plasma membrane"/>
    <property type="evidence" value="ECO:0007669"/>
    <property type="project" value="TreeGrafter"/>
</dbReference>
<feature type="transmembrane region" description="Helical" evidence="17">
    <location>
        <begin position="124"/>
        <end position="146"/>
    </location>
</feature>
<comment type="caution">
    <text evidence="18">The sequence shown here is derived from an EMBL/GenBank/DDBJ whole genome shotgun (WGS) entry which is preliminary data.</text>
</comment>
<evidence type="ECO:0000313" key="19">
    <source>
        <dbReference type="Proteomes" id="UP000240974"/>
    </source>
</evidence>
<dbReference type="AlphaFoldDB" id="A0A2T3G7J0"/>
<keyword evidence="8 17" id="KW-0472">Membrane</keyword>
<evidence type="ECO:0000256" key="17">
    <source>
        <dbReference type="SAM" id="Phobius"/>
    </source>
</evidence>
<feature type="transmembrane region" description="Helical" evidence="17">
    <location>
        <begin position="85"/>
        <end position="104"/>
    </location>
</feature>
<keyword evidence="4 17" id="KW-0812">Transmembrane</keyword>
<dbReference type="PANTHER" id="PTHR30474:SF2">
    <property type="entry name" value="PEPTIDOGLYCAN GLYCOSYLTRANSFERASE FTSW-RELATED"/>
    <property type="match status" value="1"/>
</dbReference>
<evidence type="ECO:0000256" key="5">
    <source>
        <dbReference type="ARBA" id="ARBA00022960"/>
    </source>
</evidence>
<comment type="subcellular location">
    <subcellularLocation>
        <location evidence="1">Membrane</location>
        <topology evidence="1">Multi-pass membrane protein</topology>
    </subcellularLocation>
</comment>
<keyword evidence="3" id="KW-0808">Transferase</keyword>
<evidence type="ECO:0000256" key="15">
    <source>
        <dbReference type="ARBA" id="ARBA00049902"/>
    </source>
</evidence>
<dbReference type="GO" id="GO:0008360">
    <property type="term" value="P:regulation of cell shape"/>
    <property type="evidence" value="ECO:0007669"/>
    <property type="project" value="UniProtKB-KW"/>
</dbReference>
<dbReference type="PROSITE" id="PS00428">
    <property type="entry name" value="FTSW_RODA_SPOVE"/>
    <property type="match status" value="1"/>
</dbReference>
<evidence type="ECO:0000256" key="12">
    <source>
        <dbReference type="ARBA" id="ARBA00041185"/>
    </source>
</evidence>
<evidence type="ECO:0000313" key="18">
    <source>
        <dbReference type="EMBL" id="PST43421.1"/>
    </source>
</evidence>
<dbReference type="InterPro" id="IPR001182">
    <property type="entry name" value="FtsW/RodA"/>
</dbReference>
<keyword evidence="7 17" id="KW-1133">Transmembrane helix</keyword>
<evidence type="ECO:0000256" key="4">
    <source>
        <dbReference type="ARBA" id="ARBA00022692"/>
    </source>
</evidence>
<reference evidence="18 19" key="1">
    <citation type="journal article" date="2019" name="Int. J. Syst. Evol. Microbiol.">
        <title>Faecalibacillus intestinalis gen. nov., sp. nov. and Faecalibacillus faecis sp. nov., isolated from human faeces.</title>
        <authorList>
            <person name="Seo B."/>
            <person name="Jeon K."/>
            <person name="Baek I."/>
            <person name="Lee Y.M."/>
            <person name="Baek K."/>
            <person name="Ko G."/>
        </authorList>
    </citation>
    <scope>NUCLEOTIDE SEQUENCE [LARGE SCALE GENOMIC DNA]</scope>
    <source>
        <strain evidence="18 19">SNUG30099</strain>
    </source>
</reference>
<evidence type="ECO:0000256" key="3">
    <source>
        <dbReference type="ARBA" id="ARBA00022679"/>
    </source>
</evidence>
<evidence type="ECO:0000256" key="13">
    <source>
        <dbReference type="ARBA" id="ARBA00041418"/>
    </source>
</evidence>
<dbReference type="PANTHER" id="PTHR30474">
    <property type="entry name" value="CELL CYCLE PROTEIN"/>
    <property type="match status" value="1"/>
</dbReference>
<evidence type="ECO:0000256" key="16">
    <source>
        <dbReference type="ARBA" id="ARBA00049966"/>
    </source>
</evidence>